<dbReference type="Proteomes" id="UP000528734">
    <property type="component" value="Unassembled WGS sequence"/>
</dbReference>
<proteinExistence type="predicted"/>
<evidence type="ECO:0000313" key="3">
    <source>
        <dbReference type="Proteomes" id="UP000528734"/>
    </source>
</evidence>
<gene>
    <name evidence="2" type="ORF">HCN50_00670</name>
</gene>
<name>A0A7Y4GZC1_9BRAD</name>
<protein>
    <submittedName>
        <fullName evidence="2">Uncharacterized protein</fullName>
    </submittedName>
</protein>
<feature type="compositionally biased region" description="Low complexity" evidence="1">
    <location>
        <begin position="201"/>
        <end position="210"/>
    </location>
</feature>
<dbReference type="AlphaFoldDB" id="A0A7Y4GZC1"/>
<keyword evidence="3" id="KW-1185">Reference proteome</keyword>
<accession>A0A7Y4GZC1</accession>
<evidence type="ECO:0000313" key="2">
    <source>
        <dbReference type="EMBL" id="NOJ44780.1"/>
    </source>
</evidence>
<evidence type="ECO:0000256" key="1">
    <source>
        <dbReference type="SAM" id="MobiDB-lite"/>
    </source>
</evidence>
<sequence length="253" mass="27773">MDKPPLVKGNLDFLKLPLGKETFYLTPDAILVTAGKTVAAFGYGDVEFTVRGARFIEEETPPADATVVDQTWRYVNRKGGPDRRFNNNRQLPICLYGEIDFRSVSGVNKRIQCSRVHREFCRDARCNVILTVRSCPVRYVVATSRVVSPVFQRALRAHRPKRPSLTLLLRAPDKTLPEIGADAPAHSFGMRQSLLPGATDSPQASSSSLTSSGWRSRIVMSWTVGPLGSTYLLGAPDDLGDAGAIETKGRRAA</sequence>
<comment type="caution">
    <text evidence="2">The sequence shown here is derived from an EMBL/GenBank/DDBJ whole genome shotgun (WGS) entry which is preliminary data.</text>
</comment>
<reference evidence="2 3" key="1">
    <citation type="submission" date="2020-03" db="EMBL/GenBank/DDBJ databases">
        <title>Bradyrhizobium diversity isolated from nodules of Muelleranthus trifoliolatus.</title>
        <authorList>
            <person name="Klepa M."/>
            <person name="Helene L."/>
            <person name="Hungria M."/>
        </authorList>
    </citation>
    <scope>NUCLEOTIDE SEQUENCE [LARGE SCALE GENOMIC DNA]</scope>
    <source>
        <strain evidence="2 3">WSM 1744</strain>
    </source>
</reference>
<dbReference type="EMBL" id="JAAVLW010000001">
    <property type="protein sequence ID" value="NOJ44780.1"/>
    <property type="molecule type" value="Genomic_DNA"/>
</dbReference>
<organism evidence="2 3">
    <name type="scientific">Bradyrhizobium archetypum</name>
    <dbReference type="NCBI Taxonomy" id="2721160"/>
    <lineage>
        <taxon>Bacteria</taxon>
        <taxon>Pseudomonadati</taxon>
        <taxon>Pseudomonadota</taxon>
        <taxon>Alphaproteobacteria</taxon>
        <taxon>Hyphomicrobiales</taxon>
        <taxon>Nitrobacteraceae</taxon>
        <taxon>Bradyrhizobium</taxon>
    </lineage>
</organism>
<feature type="region of interest" description="Disordered" evidence="1">
    <location>
        <begin position="191"/>
        <end position="210"/>
    </location>
</feature>